<proteinExistence type="predicted"/>
<dbReference type="AlphaFoldDB" id="A0A1P8KNE8"/>
<feature type="signal peptide" evidence="1">
    <location>
        <begin position="1"/>
        <end position="19"/>
    </location>
</feature>
<evidence type="ECO:0000256" key="1">
    <source>
        <dbReference type="SAM" id="SignalP"/>
    </source>
</evidence>
<keyword evidence="4" id="KW-1185">Reference proteome</keyword>
<organism evidence="3 4">
    <name type="scientific">Poseidonibacter parvus</name>
    <dbReference type="NCBI Taxonomy" id="1850254"/>
    <lineage>
        <taxon>Bacteria</taxon>
        <taxon>Pseudomonadati</taxon>
        <taxon>Campylobacterota</taxon>
        <taxon>Epsilonproteobacteria</taxon>
        <taxon>Campylobacterales</taxon>
        <taxon>Arcobacteraceae</taxon>
        <taxon>Poseidonibacter</taxon>
    </lineage>
</organism>
<dbReference type="RefSeq" id="WP_076087344.1">
    <property type="nucleotide sequence ID" value="NZ_CP019070.1"/>
</dbReference>
<reference evidence="3 4" key="1">
    <citation type="submission" date="2017-01" db="EMBL/GenBank/DDBJ databases">
        <title>Genome sequencing of Arcobacter sp. LPB0137.</title>
        <authorList>
            <person name="Lee G.-W."/>
            <person name="Yi H."/>
        </authorList>
    </citation>
    <scope>NUCLEOTIDE SEQUENCE [LARGE SCALE GENOMIC DNA]</scope>
    <source>
        <strain evidence="3 4">LPB0137</strain>
    </source>
</reference>
<dbReference type="PANTHER" id="PTHR45431">
    <property type="entry name" value="RHODANESE-LIKE DOMAIN-CONTAINING PROTEIN 15, CHLOROPLASTIC"/>
    <property type="match status" value="1"/>
</dbReference>
<protein>
    <recommendedName>
        <fullName evidence="2">Rhodanese domain-containing protein</fullName>
    </recommendedName>
</protein>
<feature type="domain" description="Rhodanese" evidence="2">
    <location>
        <begin position="42"/>
        <end position="145"/>
    </location>
</feature>
<dbReference type="InterPro" id="IPR036873">
    <property type="entry name" value="Rhodanese-like_dom_sf"/>
</dbReference>
<dbReference type="EMBL" id="CP019070">
    <property type="protein sequence ID" value="APW66039.1"/>
    <property type="molecule type" value="Genomic_DNA"/>
</dbReference>
<dbReference type="CDD" id="cd00158">
    <property type="entry name" value="RHOD"/>
    <property type="match status" value="1"/>
</dbReference>
<dbReference type="Proteomes" id="UP000186074">
    <property type="component" value="Chromosome"/>
</dbReference>
<evidence type="ECO:0000313" key="4">
    <source>
        <dbReference type="Proteomes" id="UP000186074"/>
    </source>
</evidence>
<dbReference type="Gene3D" id="3.40.250.10">
    <property type="entry name" value="Rhodanese-like domain"/>
    <property type="match status" value="1"/>
</dbReference>
<name>A0A1P8KNE8_9BACT</name>
<keyword evidence="1" id="KW-0732">Signal</keyword>
<accession>A0A1P8KNE8</accession>
<dbReference type="InterPro" id="IPR001763">
    <property type="entry name" value="Rhodanese-like_dom"/>
</dbReference>
<dbReference type="PROSITE" id="PS50206">
    <property type="entry name" value="RHODANESE_3"/>
    <property type="match status" value="1"/>
</dbReference>
<dbReference type="SMART" id="SM00450">
    <property type="entry name" value="RHOD"/>
    <property type="match status" value="1"/>
</dbReference>
<gene>
    <name evidence="3" type="ORF">LPB137_09315</name>
</gene>
<sequence>MKKTFLIYLILALSTFLNAQINYNTAKLYKDDISAKLAYEMQEDGALLIDVRTKAEFKELRAKSSINIPIFYAKKGKRVFNKSFLREIHEVSNKNLSKKIILICRSGSRTKLASNLLAEQGFNDIYNVKYGFQFDWLKEKLPTQK</sequence>
<evidence type="ECO:0000313" key="3">
    <source>
        <dbReference type="EMBL" id="APW66039.1"/>
    </source>
</evidence>
<dbReference type="SUPFAM" id="SSF52821">
    <property type="entry name" value="Rhodanese/Cell cycle control phosphatase"/>
    <property type="match status" value="1"/>
</dbReference>
<feature type="chain" id="PRO_5012998401" description="Rhodanese domain-containing protein" evidence="1">
    <location>
        <begin position="20"/>
        <end position="145"/>
    </location>
</feature>
<evidence type="ECO:0000259" key="2">
    <source>
        <dbReference type="PROSITE" id="PS50206"/>
    </source>
</evidence>
<dbReference type="InterPro" id="IPR052367">
    <property type="entry name" value="Thiosulfate_ST/Rhodanese-like"/>
</dbReference>
<dbReference type="STRING" id="1850254.LPB137_09315"/>
<dbReference type="PANTHER" id="PTHR45431:SF3">
    <property type="entry name" value="RHODANESE-LIKE DOMAIN-CONTAINING PROTEIN 15, CHLOROPLASTIC"/>
    <property type="match status" value="1"/>
</dbReference>
<dbReference type="Pfam" id="PF00581">
    <property type="entry name" value="Rhodanese"/>
    <property type="match status" value="1"/>
</dbReference>
<dbReference type="OrthoDB" id="9789348at2"/>
<dbReference type="KEGG" id="alp:LPB137_09315"/>